<evidence type="ECO:0000256" key="2">
    <source>
        <dbReference type="SAM" id="MobiDB-lite"/>
    </source>
</evidence>
<evidence type="ECO:0000259" key="3">
    <source>
        <dbReference type="PROSITE" id="PS50106"/>
    </source>
</evidence>
<dbReference type="Gene3D" id="2.30.42.10">
    <property type="match status" value="1"/>
</dbReference>
<dbReference type="SMART" id="SM00228">
    <property type="entry name" value="PDZ"/>
    <property type="match status" value="1"/>
</dbReference>
<sequence>LRNDHKDITEKINQNIQLLHSATLAPRSASVKDSEPKDRDANVGMPSSFSNPIAGGASSAMNVDLVVSRPFAMVDEITEASPAAEDGLQLGDQIVKFGNVEIGENLLQRLAAEAQQKQGQAVSLVVMRQGALINMIVTPRAWSGVISDSYDHMMAYFIYCCLKYLGLMLQKRSTPKLATNHMHRNAGLEMRLSEFCLAMSQDRSQTLAGLFWVNLVGGPIKYSFQTAWVDLG</sequence>
<organism evidence="4">
    <name type="scientific">Sesamum angustifolium</name>
    <dbReference type="NCBI Taxonomy" id="2727405"/>
    <lineage>
        <taxon>Eukaryota</taxon>
        <taxon>Viridiplantae</taxon>
        <taxon>Streptophyta</taxon>
        <taxon>Embryophyta</taxon>
        <taxon>Tracheophyta</taxon>
        <taxon>Spermatophyta</taxon>
        <taxon>Magnoliopsida</taxon>
        <taxon>eudicotyledons</taxon>
        <taxon>Gunneridae</taxon>
        <taxon>Pentapetalae</taxon>
        <taxon>asterids</taxon>
        <taxon>lamiids</taxon>
        <taxon>Lamiales</taxon>
        <taxon>Pedaliaceae</taxon>
        <taxon>Sesamum</taxon>
    </lineage>
</organism>
<gene>
    <name evidence="4" type="ORF">Sangu_1037500</name>
</gene>
<accession>A0AAW2NWZ6</accession>
<dbReference type="SUPFAM" id="SSF50156">
    <property type="entry name" value="PDZ domain-like"/>
    <property type="match status" value="1"/>
</dbReference>
<dbReference type="EMBL" id="JACGWK010000006">
    <property type="protein sequence ID" value="KAL0348097.1"/>
    <property type="molecule type" value="Genomic_DNA"/>
</dbReference>
<dbReference type="InterPro" id="IPR036034">
    <property type="entry name" value="PDZ_sf"/>
</dbReference>
<reference evidence="4" key="2">
    <citation type="journal article" date="2024" name="Plant">
        <title>Genomic evolution and insights into agronomic trait innovations of Sesamum species.</title>
        <authorList>
            <person name="Miao H."/>
            <person name="Wang L."/>
            <person name="Qu L."/>
            <person name="Liu H."/>
            <person name="Sun Y."/>
            <person name="Le M."/>
            <person name="Wang Q."/>
            <person name="Wei S."/>
            <person name="Zheng Y."/>
            <person name="Lin W."/>
            <person name="Duan Y."/>
            <person name="Cao H."/>
            <person name="Xiong S."/>
            <person name="Wang X."/>
            <person name="Wei L."/>
            <person name="Li C."/>
            <person name="Ma Q."/>
            <person name="Ju M."/>
            <person name="Zhao R."/>
            <person name="Li G."/>
            <person name="Mu C."/>
            <person name="Tian Q."/>
            <person name="Mei H."/>
            <person name="Zhang T."/>
            <person name="Gao T."/>
            <person name="Zhang H."/>
        </authorList>
    </citation>
    <scope>NUCLEOTIDE SEQUENCE</scope>
    <source>
        <strain evidence="4">G01</strain>
    </source>
</reference>
<keyword evidence="1" id="KW-0143">Chaperone</keyword>
<dbReference type="Pfam" id="PF13180">
    <property type="entry name" value="PDZ_2"/>
    <property type="match status" value="1"/>
</dbReference>
<dbReference type="PANTHER" id="PTHR12651">
    <property type="entry name" value="26S PROTEASOME NON-ATPASE REGULATORY SUBUNIT 9"/>
    <property type="match status" value="1"/>
</dbReference>
<evidence type="ECO:0000256" key="1">
    <source>
        <dbReference type="ARBA" id="ARBA00023186"/>
    </source>
</evidence>
<reference evidence="4" key="1">
    <citation type="submission" date="2020-06" db="EMBL/GenBank/DDBJ databases">
        <authorList>
            <person name="Li T."/>
            <person name="Hu X."/>
            <person name="Zhang T."/>
            <person name="Song X."/>
            <person name="Zhang H."/>
            <person name="Dai N."/>
            <person name="Sheng W."/>
            <person name="Hou X."/>
            <person name="Wei L."/>
        </authorList>
    </citation>
    <scope>NUCLEOTIDE SEQUENCE</scope>
    <source>
        <strain evidence="4">G01</strain>
        <tissue evidence="4">Leaf</tissue>
    </source>
</reference>
<dbReference type="PANTHER" id="PTHR12651:SF1">
    <property type="entry name" value="26S PROTEASOME NON-ATPASE REGULATORY SUBUNIT 9"/>
    <property type="match status" value="1"/>
</dbReference>
<dbReference type="AlphaFoldDB" id="A0AAW2NWZ6"/>
<dbReference type="PROSITE" id="PS50106">
    <property type="entry name" value="PDZ"/>
    <property type="match status" value="1"/>
</dbReference>
<feature type="region of interest" description="Disordered" evidence="2">
    <location>
        <begin position="23"/>
        <end position="45"/>
    </location>
</feature>
<feature type="non-terminal residue" evidence="4">
    <location>
        <position position="1"/>
    </location>
</feature>
<dbReference type="InterPro" id="IPR035269">
    <property type="entry name" value="PSMD9"/>
</dbReference>
<dbReference type="InterPro" id="IPR001478">
    <property type="entry name" value="PDZ"/>
</dbReference>
<feature type="compositionally biased region" description="Basic and acidic residues" evidence="2">
    <location>
        <begin position="30"/>
        <end position="41"/>
    </location>
</feature>
<name>A0AAW2NWZ6_9LAMI</name>
<proteinExistence type="predicted"/>
<protein>
    <recommendedName>
        <fullName evidence="3">PDZ domain-containing protein</fullName>
    </recommendedName>
</protein>
<comment type="caution">
    <text evidence="4">The sequence shown here is derived from an EMBL/GenBank/DDBJ whole genome shotgun (WGS) entry which is preliminary data.</text>
</comment>
<dbReference type="GO" id="GO:0070682">
    <property type="term" value="P:proteasome regulatory particle assembly"/>
    <property type="evidence" value="ECO:0007669"/>
    <property type="project" value="InterPro"/>
</dbReference>
<feature type="domain" description="PDZ" evidence="3">
    <location>
        <begin position="73"/>
        <end position="130"/>
    </location>
</feature>
<dbReference type="GO" id="GO:0005737">
    <property type="term" value="C:cytoplasm"/>
    <property type="evidence" value="ECO:0007669"/>
    <property type="project" value="TreeGrafter"/>
</dbReference>
<dbReference type="FunFam" id="2.30.42.10:FF:000107">
    <property type="entry name" value="26S proteasome non-ATPase regulatory subunit 9"/>
    <property type="match status" value="1"/>
</dbReference>
<dbReference type="GO" id="GO:0005634">
    <property type="term" value="C:nucleus"/>
    <property type="evidence" value="ECO:0007669"/>
    <property type="project" value="TreeGrafter"/>
</dbReference>
<evidence type="ECO:0000313" key="4">
    <source>
        <dbReference type="EMBL" id="KAL0348097.1"/>
    </source>
</evidence>